<feature type="compositionally biased region" description="Polar residues" evidence="1">
    <location>
        <begin position="571"/>
        <end position="585"/>
    </location>
</feature>
<reference evidence="2" key="2">
    <citation type="submission" date="2021-03" db="UniProtKB">
        <authorList>
            <consortium name="EnsemblPlants"/>
        </authorList>
    </citation>
    <scope>IDENTIFICATION</scope>
</reference>
<protein>
    <submittedName>
        <fullName evidence="2">Uncharacterized protein</fullName>
    </submittedName>
</protein>
<sequence>MSYPGSQQQFGLSDLQLLQQQLMLARLQELQKQQQLGQLGDGKPSSSLNMPLYAKHTAGGQIPSGAAFNASNMVAASNLNWMHHNGSSSMPGINQGSAYSHGEGLIMNSALQQPDSSYYGTPISSGRGNLGHYSSLQGVPYSSVYTLSVNSNDKLVSPLSAFTNPFMGDKPSASPGQGHSIDGSFMLRQGVQEKGLAGQVSAQMISSGMSLKNFPPVKANASLKAYDRADGQCNVSRFLHEQTKQTNGSQGTATLDPLEEKILFDTEDDGWDTSFSKLAAIDSTDLMDASSHKNYMDSYSSIHSGSWSALMQSAVAEASSSDTGIQEELSGLSFQNSDSCIRKQPINLTSNDQQHGRWIDSGLKSSSNNPRGPLSSVDSVLINRSVPAEHPVNHWTVMNDKNSRDLSQGSWTSAVSRSGMMRNDFDCHSYVPVNNVTDQKDYINMGLDHQSSSNPMAVNALYKKAAEIYGNQNHYRRENSSDSYNSKVSQAYVAQADNGCLNAEDSESSARSSHKSQNQVLCVSSPGANSQQECFSPLKSNDVFRTDTDDTTMKGKPNLSGDAFSKGSPASDISASFDSQNTSEPKISVSHGDANPERFSFQSSVPGDSRIASLGSDKGQTWWTPSSLGNSFSPLQGASLSQGHLHVDSQLDGKHISKVSDTYESIRRKFPGMNQQISSSGFSTTQDGYPLNARALPVTQLTAIQGMYCQGEKPLNVWRDVPSQKDMIGNACGVPCTVHSSPTLFIASCVTNFGSRNLPELSSLAGLPSRMSKDNHDEQNISNIQTVNFHKGHESSDKYLIISADASASAGSCINHRGYVNSGFSQKISSETTLKALSTYGKSQLLHNAGNFNQQEDIGNTYLNKVDYNLSAIYNLNKQWIPEFSGLQSLHEIHELAKATAGSQFDSCSSGNNFIPSLSSGLNRSMKEISSESSALQYINPDKVPVFAQGYSNGNIILSDRINHMQNEYMQTRQILSQCAAQTANKASENVQLSGTITDLNGIPASRKLGILPSLANQMVTCEQSLPSSVHHMDATINLGVRRIKKRKSAMYECLPWHKEVMKTCQVLPDISNADQEWTEVTNRLMKKECVDEDERNDKMRPALRAKRRLISTTKLMQLVFRPPPSTVLSVDASVEYEIVTYSTTKLALSDACSLANRTRTDCNMSQEFGNIIFKLHKLLRIVARNRNGRMVDCLSDKATELFKRTKELETHMERLIKGISVVDILVQCQELEKFCHINHYARYHSRVPDPVAANSESSPTGVASVKPFLQRYVSAVPLPLKLPEGVQCLSL</sequence>
<evidence type="ECO:0000313" key="3">
    <source>
        <dbReference type="Proteomes" id="UP000596660"/>
    </source>
</evidence>
<name>A0A803N126_CHEQI</name>
<proteinExistence type="predicted"/>
<dbReference type="EnsemblPlants" id="AUR62038660-RA">
    <property type="protein sequence ID" value="AUR62038660-RA:cds"/>
    <property type="gene ID" value="AUR62038660"/>
</dbReference>
<evidence type="ECO:0000313" key="2">
    <source>
        <dbReference type="EnsemblPlants" id="AUR62038660-RA:cds"/>
    </source>
</evidence>
<dbReference type="Proteomes" id="UP000596660">
    <property type="component" value="Unplaced"/>
</dbReference>
<accession>A0A803N126</accession>
<feature type="compositionally biased region" description="Basic and acidic residues" evidence="1">
    <location>
        <begin position="542"/>
        <end position="553"/>
    </location>
</feature>
<dbReference type="Gramene" id="AUR62038660-RA">
    <property type="protein sequence ID" value="AUR62038660-RA:cds"/>
    <property type="gene ID" value="AUR62038660"/>
</dbReference>
<dbReference type="PANTHER" id="PTHR31267:SF2">
    <property type="entry name" value="EXPRESSED PROTEIN"/>
    <property type="match status" value="1"/>
</dbReference>
<dbReference type="PANTHER" id="PTHR31267">
    <property type="entry name" value="DENTIN SIALOPHOSPHOPROTEIN-LIKE PROTEIN"/>
    <property type="match status" value="1"/>
</dbReference>
<reference evidence="2" key="1">
    <citation type="journal article" date="2017" name="Nature">
        <title>The genome of Chenopodium quinoa.</title>
        <authorList>
            <person name="Jarvis D.E."/>
            <person name="Ho Y.S."/>
            <person name="Lightfoot D.J."/>
            <person name="Schmoeckel S.M."/>
            <person name="Li B."/>
            <person name="Borm T.J.A."/>
            <person name="Ohyanagi H."/>
            <person name="Mineta K."/>
            <person name="Michell C.T."/>
            <person name="Saber N."/>
            <person name="Kharbatia N.M."/>
            <person name="Rupper R.R."/>
            <person name="Sharp A.R."/>
            <person name="Dally N."/>
            <person name="Boughton B.A."/>
            <person name="Woo Y.H."/>
            <person name="Gao G."/>
            <person name="Schijlen E.G.W.M."/>
            <person name="Guo X."/>
            <person name="Momin A.A."/>
            <person name="Negrao S."/>
            <person name="Al-Babili S."/>
            <person name="Gehring C."/>
            <person name="Roessner U."/>
            <person name="Jung C."/>
            <person name="Murphy K."/>
            <person name="Arold S.T."/>
            <person name="Gojobori T."/>
            <person name="van der Linden C.G."/>
            <person name="van Loo E.N."/>
            <person name="Jellen E.N."/>
            <person name="Maughan P.J."/>
            <person name="Tester M."/>
        </authorList>
    </citation>
    <scope>NUCLEOTIDE SEQUENCE [LARGE SCALE GENOMIC DNA]</scope>
    <source>
        <strain evidence="2">cv. PI 614886</strain>
    </source>
</reference>
<organism evidence="2 3">
    <name type="scientific">Chenopodium quinoa</name>
    <name type="common">Quinoa</name>
    <dbReference type="NCBI Taxonomy" id="63459"/>
    <lineage>
        <taxon>Eukaryota</taxon>
        <taxon>Viridiplantae</taxon>
        <taxon>Streptophyta</taxon>
        <taxon>Embryophyta</taxon>
        <taxon>Tracheophyta</taxon>
        <taxon>Spermatophyta</taxon>
        <taxon>Magnoliopsida</taxon>
        <taxon>eudicotyledons</taxon>
        <taxon>Gunneridae</taxon>
        <taxon>Pentapetalae</taxon>
        <taxon>Caryophyllales</taxon>
        <taxon>Chenopodiaceae</taxon>
        <taxon>Chenopodioideae</taxon>
        <taxon>Atripliceae</taxon>
        <taxon>Chenopodium</taxon>
    </lineage>
</organism>
<feature type="region of interest" description="Disordered" evidence="1">
    <location>
        <begin position="541"/>
        <end position="618"/>
    </location>
</feature>
<keyword evidence="3" id="KW-1185">Reference proteome</keyword>
<evidence type="ECO:0000256" key="1">
    <source>
        <dbReference type="SAM" id="MobiDB-lite"/>
    </source>
</evidence>
<feature type="region of interest" description="Disordered" evidence="1">
    <location>
        <begin position="351"/>
        <end position="376"/>
    </location>
</feature>